<reference evidence="2 3" key="1">
    <citation type="journal article" date="2009" name="Science">
        <title>Green evolution and dynamic adaptations revealed by genomes of the marine picoeukaryotes Micromonas.</title>
        <authorList>
            <person name="Worden A.Z."/>
            <person name="Lee J.H."/>
            <person name="Mock T."/>
            <person name="Rouze P."/>
            <person name="Simmons M.P."/>
            <person name="Aerts A.L."/>
            <person name="Allen A.E."/>
            <person name="Cuvelier M.L."/>
            <person name="Derelle E."/>
            <person name="Everett M.V."/>
            <person name="Foulon E."/>
            <person name="Grimwood J."/>
            <person name="Gundlach H."/>
            <person name="Henrissat B."/>
            <person name="Napoli C."/>
            <person name="McDonald S.M."/>
            <person name="Parker M.S."/>
            <person name="Rombauts S."/>
            <person name="Salamov A."/>
            <person name="Von Dassow P."/>
            <person name="Badger J.H."/>
            <person name="Coutinho P.M."/>
            <person name="Demir E."/>
            <person name="Dubchak I."/>
            <person name="Gentemann C."/>
            <person name="Eikrem W."/>
            <person name="Gready J.E."/>
            <person name="John U."/>
            <person name="Lanier W."/>
            <person name="Lindquist E.A."/>
            <person name="Lucas S."/>
            <person name="Mayer K.F."/>
            <person name="Moreau H."/>
            <person name="Not F."/>
            <person name="Otillar R."/>
            <person name="Panaud O."/>
            <person name="Pangilinan J."/>
            <person name="Paulsen I."/>
            <person name="Piegu B."/>
            <person name="Poliakov A."/>
            <person name="Robbens S."/>
            <person name="Schmutz J."/>
            <person name="Toulza E."/>
            <person name="Wyss T."/>
            <person name="Zelensky A."/>
            <person name="Zhou K."/>
            <person name="Armbrust E.V."/>
            <person name="Bhattacharya D."/>
            <person name="Goodenough U.W."/>
            <person name="Van de Peer Y."/>
            <person name="Grigoriev I.V."/>
        </authorList>
    </citation>
    <scope>NUCLEOTIDE SEQUENCE [LARGE SCALE GENOMIC DNA]</scope>
    <source>
        <strain evidence="3">RCC299 / NOUM17</strain>
    </source>
</reference>
<dbReference type="Proteomes" id="UP000002009">
    <property type="component" value="Chromosome 3"/>
</dbReference>
<dbReference type="InterPro" id="IPR036236">
    <property type="entry name" value="Znf_C2H2_sf"/>
</dbReference>
<dbReference type="InParanoid" id="C1E2Z7"/>
<dbReference type="SUPFAM" id="SSF57667">
    <property type="entry name" value="beta-beta-alpha zinc fingers"/>
    <property type="match status" value="1"/>
</dbReference>
<sequence>MQRRQRMQVPASYQECDLTYSWRTAQHAPAALSRASVQHRDLDPGALLDHDVVAPRPPRPLTHALPTPPFHHVHHYPHDRLPPPMYAVPMAMPWETARGGPHVPPPPQPPRTPAPRPAAPTLTQARRAEPFVPARTTTRRSVDDARDRTRSRSNPPAMSVRPDTSSSSDDDDDDDDEGRQSRVASGATKERDRFESPGWPPPPPPLRPYPTPSNGHDRAEIVVEVDSRAVFRRPTAPNPFKAAAKAKAAAAARRAAEAKAGGGEVFKPEGTSGSRGWWPSLDGSPLEAALDAVGAGTIAEKENDGGAFARRRASTRESEEFGFHDYYSEVLRAPYVPTPPRSELVEPVGAWDFPGSNPSTDSLDERPAMYPHGFVPSRKPKERAKPKRRPKKPPARSTAEYQPALNWKPQGLTARTNATRGAVGGGAWHASSHDPSLPRCTLCGINLTGECLRAQHDAGARHRENVANILETQMRRDCRHADVAPEWRVVEAKARIERSVTNMTRQGKNPWVAQKMGFFDGQGWSK</sequence>
<dbReference type="AlphaFoldDB" id="C1E2Z7"/>
<keyword evidence="3" id="KW-1185">Reference proteome</keyword>
<proteinExistence type="predicted"/>
<feature type="compositionally biased region" description="Acidic residues" evidence="1">
    <location>
        <begin position="168"/>
        <end position="177"/>
    </location>
</feature>
<name>C1E2Z7_MICCC</name>
<feature type="compositionally biased region" description="Pro residues" evidence="1">
    <location>
        <begin position="102"/>
        <end position="118"/>
    </location>
</feature>
<feature type="region of interest" description="Disordered" evidence="1">
    <location>
        <begin position="97"/>
        <end position="221"/>
    </location>
</feature>
<dbReference type="KEGG" id="mis:MICPUN_57425"/>
<dbReference type="RefSeq" id="XP_002500744.1">
    <property type="nucleotide sequence ID" value="XM_002500698.1"/>
</dbReference>
<organism evidence="2 3">
    <name type="scientific">Micromonas commoda (strain RCC299 / NOUM17 / CCMP2709)</name>
    <name type="common">Picoplanktonic green alga</name>
    <dbReference type="NCBI Taxonomy" id="296587"/>
    <lineage>
        <taxon>Eukaryota</taxon>
        <taxon>Viridiplantae</taxon>
        <taxon>Chlorophyta</taxon>
        <taxon>Mamiellophyceae</taxon>
        <taxon>Mamiellales</taxon>
        <taxon>Mamiellaceae</taxon>
        <taxon>Micromonas</taxon>
    </lineage>
</organism>
<dbReference type="GeneID" id="8242362"/>
<evidence type="ECO:0000313" key="2">
    <source>
        <dbReference type="EMBL" id="ACO62002.1"/>
    </source>
</evidence>
<evidence type="ECO:0000313" key="3">
    <source>
        <dbReference type="Proteomes" id="UP000002009"/>
    </source>
</evidence>
<feature type="compositionally biased region" description="Basic residues" evidence="1">
    <location>
        <begin position="378"/>
        <end position="394"/>
    </location>
</feature>
<feature type="region of interest" description="Disordered" evidence="1">
    <location>
        <begin position="347"/>
        <end position="412"/>
    </location>
</feature>
<feature type="compositionally biased region" description="Pro residues" evidence="1">
    <location>
        <begin position="198"/>
        <end position="211"/>
    </location>
</feature>
<protein>
    <submittedName>
        <fullName evidence="2">Uncharacterized protein</fullName>
    </submittedName>
</protein>
<gene>
    <name evidence="2" type="ORF">MICPUN_57425</name>
</gene>
<accession>C1E2Z7</accession>
<evidence type="ECO:0000256" key="1">
    <source>
        <dbReference type="SAM" id="MobiDB-lite"/>
    </source>
</evidence>
<feature type="compositionally biased region" description="Basic and acidic residues" evidence="1">
    <location>
        <begin position="140"/>
        <end position="150"/>
    </location>
</feature>
<dbReference type="EMBL" id="CP001324">
    <property type="protein sequence ID" value="ACO62002.1"/>
    <property type="molecule type" value="Genomic_DNA"/>
</dbReference>